<evidence type="ECO:0000256" key="8">
    <source>
        <dbReference type="PIRNR" id="PIRNR006256"/>
    </source>
</evidence>
<comment type="catalytic activity">
    <reaction evidence="9">
        <text>an acyl phosphate + H2O = a carboxylate + phosphate + H(+)</text>
        <dbReference type="Rhea" id="RHEA:14965"/>
        <dbReference type="ChEBI" id="CHEBI:15377"/>
        <dbReference type="ChEBI" id="CHEBI:15378"/>
        <dbReference type="ChEBI" id="CHEBI:29067"/>
        <dbReference type="ChEBI" id="CHEBI:43474"/>
        <dbReference type="ChEBI" id="CHEBI:59918"/>
        <dbReference type="EC" id="3.6.1.7"/>
    </reaction>
</comment>
<dbReference type="Gene3D" id="3.30.420.360">
    <property type="match status" value="1"/>
</dbReference>
<evidence type="ECO:0000256" key="6">
    <source>
        <dbReference type="ARBA" id="ARBA00022833"/>
    </source>
</evidence>
<keyword evidence="6" id="KW-0862">Zinc</keyword>
<dbReference type="InterPro" id="IPR051060">
    <property type="entry name" value="Carbamoyltrans_HypF-like"/>
</dbReference>
<dbReference type="PANTHER" id="PTHR42959:SF1">
    <property type="entry name" value="CARBAMOYLTRANSFERASE HYPF"/>
    <property type="match status" value="1"/>
</dbReference>
<evidence type="ECO:0000313" key="13">
    <source>
        <dbReference type="Proteomes" id="UP000218427"/>
    </source>
</evidence>
<feature type="active site" evidence="9">
    <location>
        <position position="20"/>
    </location>
</feature>
<evidence type="ECO:0000256" key="7">
    <source>
        <dbReference type="ARBA" id="ARBA00048220"/>
    </source>
</evidence>
<dbReference type="Pfam" id="PF07503">
    <property type="entry name" value="zf-HYPF"/>
    <property type="match status" value="2"/>
</dbReference>
<organism evidence="12 13">
    <name type="scientific">Microbulbifer flavimaris</name>
    <dbReference type="NCBI Taxonomy" id="1781068"/>
    <lineage>
        <taxon>Bacteria</taxon>
        <taxon>Pseudomonadati</taxon>
        <taxon>Pseudomonadota</taxon>
        <taxon>Gammaproteobacteria</taxon>
        <taxon>Cellvibrionales</taxon>
        <taxon>Microbulbiferaceae</taxon>
        <taxon>Microbulbifer</taxon>
    </lineage>
</organism>
<feature type="active site" evidence="9">
    <location>
        <position position="38"/>
    </location>
</feature>
<comment type="function">
    <text evidence="8">Involved in the maturation of [NiFe] hydrogenases. Along with HypE, it catalyzes the synthesis of the CN ligands of the active site iron of [NiFe]-hydrogenases. HypF functions as a carbamoyl transferase using carbamoylphosphate as a substrate and transferring the carboxamido moiety in an ATP-dependent reaction to the thiolate of the C-terminal cysteine of HypE yielding a protein-S-carboxamide.</text>
</comment>
<sequence length="786" mass="86020">MKAERWQLDISGLVQGVGFRPHVLRLAREFGLTGWVANNSQGVQVEIQGPGATLGSFVQRIRQERPPLSRIDALQISKLSLQEEGAFSIRQSDDHCERKNAAATLLPDLAPCEACLREMTDPGDRRFQYPFTNCTHCGPRFSIVEQLPYDRANTSMKAFPMCSECEREYRDTGDRRFHAEPNACGTCGPKLQLLDRQGKSIVTGRGAITETAAAILDGAIVAMKSVGGFQLLTDATNAKAVRRLRQRKQRPAKPLALLYPDLETLRKDCRLNRLEQSLLLNQARPIVLLAARRNPGNRITAEVAPGNPNLGAMLPCSGLHHLLMAAVNTPLVATSGNLAGEPICTDNAEALERLNHIADYFLVHDRAIVRPLDDSVARVLRGQRVLLRRARGYAPLPISIAGGSAGGLHLLATGGDLKNTVAASCGEQVFVSQHIGDLQSRRSRALFEQSITDLGQYYRLKPDHILCDQHPGYASTRWATEHALPHKMIQHHVAHFFSVMAEHNYRGRALGICWDGTGYGETEGSKVAGSDLSVEIRGSEFLTWDGAGKVERTGALRPFPLVGGERAIREPRRCAAGLLYTAMGTGAFGHPALRNLFLPEELRVIEQMLRRQVNTPACSSAGRLFDAVAALLGLATENTFEGQAAMAVEFSARESSRRGHFPFTMERQEGLLRVDWQPMLVELLHELEQGVAPADIAAAFQNTLVEMIVTTATEASCKQVFLSGGVFQNRILTETAAEALEARGFVVHCHRDFPPNDGGIALGQIYYAHAMGICDRSAEEGATQCV</sequence>
<dbReference type="Gene3D" id="3.30.420.40">
    <property type="match status" value="1"/>
</dbReference>
<dbReference type="PROSITE" id="PS51163">
    <property type="entry name" value="YRDC"/>
    <property type="match status" value="1"/>
</dbReference>
<dbReference type="Gene3D" id="3.90.870.50">
    <property type="match status" value="1"/>
</dbReference>
<keyword evidence="5" id="KW-0863">Zinc-finger</keyword>
<evidence type="ECO:0000256" key="9">
    <source>
        <dbReference type="PROSITE-ProRule" id="PRU00520"/>
    </source>
</evidence>
<dbReference type="InterPro" id="IPR004421">
    <property type="entry name" value="Carbamoyltransferase_HypF"/>
</dbReference>
<keyword evidence="13" id="KW-1185">Reference proteome</keyword>
<dbReference type="InterPro" id="IPR006070">
    <property type="entry name" value="Sua5-like_dom"/>
</dbReference>
<evidence type="ECO:0000259" key="10">
    <source>
        <dbReference type="PROSITE" id="PS51160"/>
    </source>
</evidence>
<dbReference type="RefSeq" id="WP_067081098.1">
    <property type="nucleotide sequence ID" value="NZ_LRFG02000001.1"/>
</dbReference>
<dbReference type="SUPFAM" id="SSF55821">
    <property type="entry name" value="YrdC/RibB"/>
    <property type="match status" value="1"/>
</dbReference>
<evidence type="ECO:0000256" key="5">
    <source>
        <dbReference type="ARBA" id="ARBA00022771"/>
    </source>
</evidence>
<dbReference type="SUPFAM" id="SSF54975">
    <property type="entry name" value="Acylphosphatase/BLUF domain-like"/>
    <property type="match status" value="1"/>
</dbReference>
<comment type="pathway">
    <text evidence="1 8">Protein modification; [NiFe] hydrogenase maturation.</text>
</comment>
<dbReference type="InterPro" id="IPR017968">
    <property type="entry name" value="Acylphosphatase_CS"/>
</dbReference>
<proteinExistence type="inferred from homology"/>
<dbReference type="NCBIfam" id="TIGR00143">
    <property type="entry name" value="hypF"/>
    <property type="match status" value="1"/>
</dbReference>
<dbReference type="SUPFAM" id="SSF53067">
    <property type="entry name" value="Actin-like ATPase domain"/>
    <property type="match status" value="1"/>
</dbReference>
<dbReference type="InterPro" id="IPR055128">
    <property type="entry name" value="HypF_C_2"/>
</dbReference>
<reference evidence="12" key="1">
    <citation type="submission" date="2017-08" db="EMBL/GenBank/DDBJ databases">
        <title>Microbulbifer marisrubri sp. nov., a halophilic alphaproteobacterium isolated from marine sediment of the Yellow Sea, China.</title>
        <authorList>
            <person name="Zhang G."/>
            <person name="Xiong Q."/>
        </authorList>
    </citation>
    <scope>NUCLEOTIDE SEQUENCE [LARGE SCALE GENOMIC DNA]</scope>
    <source>
        <strain evidence="12">WRN-8</strain>
    </source>
</reference>
<evidence type="ECO:0000256" key="1">
    <source>
        <dbReference type="ARBA" id="ARBA00004711"/>
    </source>
</evidence>
<dbReference type="PROSITE" id="PS51160">
    <property type="entry name" value="ACYLPHOSPHATASE_3"/>
    <property type="match status" value="1"/>
</dbReference>
<dbReference type="Gene3D" id="3.30.110.120">
    <property type="match status" value="1"/>
</dbReference>
<dbReference type="Proteomes" id="UP000218427">
    <property type="component" value="Unassembled WGS sequence"/>
</dbReference>
<dbReference type="Pfam" id="PF22521">
    <property type="entry name" value="HypF_C_2"/>
    <property type="match status" value="1"/>
</dbReference>
<feature type="domain" description="Acylphosphatase-like" evidence="10">
    <location>
        <begin position="5"/>
        <end position="91"/>
    </location>
</feature>
<dbReference type="InterPro" id="IPR001792">
    <property type="entry name" value="Acylphosphatase-like_dom"/>
</dbReference>
<dbReference type="InterPro" id="IPR043129">
    <property type="entry name" value="ATPase_NBD"/>
</dbReference>
<comment type="catalytic activity">
    <reaction evidence="7 8">
        <text>C-terminal L-cysteinyl-[HypE protein] + carbamoyl phosphate + ATP + H2O = C-terminal S-carboxamide-L-cysteinyl-[HypE protein] + AMP + phosphate + diphosphate + H(+)</text>
        <dbReference type="Rhea" id="RHEA:55636"/>
        <dbReference type="Rhea" id="RHEA-COMP:14247"/>
        <dbReference type="Rhea" id="RHEA-COMP:14392"/>
        <dbReference type="ChEBI" id="CHEBI:15377"/>
        <dbReference type="ChEBI" id="CHEBI:15378"/>
        <dbReference type="ChEBI" id="CHEBI:30616"/>
        <dbReference type="ChEBI" id="CHEBI:33019"/>
        <dbReference type="ChEBI" id="CHEBI:43474"/>
        <dbReference type="ChEBI" id="CHEBI:58228"/>
        <dbReference type="ChEBI" id="CHEBI:76913"/>
        <dbReference type="ChEBI" id="CHEBI:139126"/>
        <dbReference type="ChEBI" id="CHEBI:456215"/>
    </reaction>
</comment>
<keyword evidence="4" id="KW-0479">Metal-binding</keyword>
<dbReference type="PROSITE" id="PS00150">
    <property type="entry name" value="ACYLPHOSPHATASE_1"/>
    <property type="match status" value="1"/>
</dbReference>
<evidence type="ECO:0000256" key="2">
    <source>
        <dbReference type="ARBA" id="ARBA00008097"/>
    </source>
</evidence>
<dbReference type="Pfam" id="PF00708">
    <property type="entry name" value="Acylphosphatase"/>
    <property type="match status" value="1"/>
</dbReference>
<dbReference type="InterPro" id="IPR041440">
    <property type="entry name" value="HypF_C"/>
</dbReference>
<accession>A0ABX4I4N2</accession>
<comment type="caution">
    <text evidence="12">The sequence shown here is derived from an EMBL/GenBank/DDBJ whole genome shotgun (WGS) entry which is preliminary data.</text>
</comment>
<evidence type="ECO:0000256" key="3">
    <source>
        <dbReference type="ARBA" id="ARBA00022598"/>
    </source>
</evidence>
<dbReference type="EMBL" id="LRFG02000001">
    <property type="protein sequence ID" value="PCO06850.1"/>
    <property type="molecule type" value="Genomic_DNA"/>
</dbReference>
<dbReference type="Pfam" id="PF01300">
    <property type="entry name" value="Sua5_yciO_yrdC"/>
    <property type="match status" value="1"/>
</dbReference>
<keyword evidence="9" id="KW-0378">Hydrolase</keyword>
<dbReference type="PANTHER" id="PTHR42959">
    <property type="entry name" value="CARBAMOYLTRANSFERASE"/>
    <property type="match status" value="1"/>
</dbReference>
<dbReference type="InterPro" id="IPR036046">
    <property type="entry name" value="Acylphosphatase-like_dom_sf"/>
</dbReference>
<feature type="domain" description="YrdC-like" evidence="11">
    <location>
        <begin position="205"/>
        <end position="392"/>
    </location>
</feature>
<keyword evidence="3" id="KW-0436">Ligase</keyword>
<dbReference type="InterPro" id="IPR011125">
    <property type="entry name" value="Znf_HypF"/>
</dbReference>
<gene>
    <name evidence="12" type="primary">hypF</name>
    <name evidence="12" type="ORF">AWR36_003660</name>
</gene>
<dbReference type="Pfam" id="PF17788">
    <property type="entry name" value="HypF_C"/>
    <property type="match status" value="1"/>
</dbReference>
<name>A0ABX4I4N2_9GAMM</name>
<dbReference type="EC" id="6.2.-.-" evidence="8"/>
<evidence type="ECO:0000313" key="12">
    <source>
        <dbReference type="EMBL" id="PCO06850.1"/>
    </source>
</evidence>
<dbReference type="InterPro" id="IPR017945">
    <property type="entry name" value="DHBP_synth_RibB-like_a/b_dom"/>
</dbReference>
<evidence type="ECO:0000259" key="11">
    <source>
        <dbReference type="PROSITE" id="PS51163"/>
    </source>
</evidence>
<evidence type="ECO:0000256" key="4">
    <source>
        <dbReference type="ARBA" id="ARBA00022723"/>
    </source>
</evidence>
<protein>
    <recommendedName>
        <fullName evidence="8">Carbamoyltransferase HypF</fullName>
        <ecNumber evidence="8">6.2.-.-</ecNumber>
    </recommendedName>
</protein>
<dbReference type="PIRSF" id="PIRSF006256">
    <property type="entry name" value="CMPcnvr_hdrg_mat"/>
    <property type="match status" value="1"/>
</dbReference>
<comment type="similarity">
    <text evidence="2 8">Belongs to the carbamoyltransferase HypF family.</text>
</comment>